<gene>
    <name evidence="1" type="ORF">JAZ07_03465</name>
</gene>
<organism evidence="1 2">
    <name type="scientific">Candidatus Thiodiazotropha taylori</name>
    <dbReference type="NCBI Taxonomy" id="2792791"/>
    <lineage>
        <taxon>Bacteria</taxon>
        <taxon>Pseudomonadati</taxon>
        <taxon>Pseudomonadota</taxon>
        <taxon>Gammaproteobacteria</taxon>
        <taxon>Chromatiales</taxon>
        <taxon>Sedimenticolaceae</taxon>
        <taxon>Candidatus Thiodiazotropha</taxon>
    </lineage>
</organism>
<dbReference type="EMBL" id="JAEPCM010000095">
    <property type="protein sequence ID" value="MCG7945386.1"/>
    <property type="molecule type" value="Genomic_DNA"/>
</dbReference>
<evidence type="ECO:0000313" key="2">
    <source>
        <dbReference type="Proteomes" id="UP000886667"/>
    </source>
</evidence>
<dbReference type="InterPro" id="IPR044691">
    <property type="entry name" value="DCC1_Trx"/>
</dbReference>
<reference evidence="1" key="1">
    <citation type="journal article" date="2021" name="Proc. Natl. Acad. Sci. U.S.A.">
        <title>Global biogeography of chemosynthetic symbionts reveals both localized and globally distributed symbiont groups. .</title>
        <authorList>
            <person name="Osvatic J.T."/>
            <person name="Wilkins L.G.E."/>
            <person name="Leibrecht L."/>
            <person name="Leray M."/>
            <person name="Zauner S."/>
            <person name="Polzin J."/>
            <person name="Camacho Y."/>
            <person name="Gros O."/>
            <person name="van Gils J.A."/>
            <person name="Eisen J.A."/>
            <person name="Petersen J.M."/>
            <person name="Yuen B."/>
        </authorList>
    </citation>
    <scope>NUCLEOTIDE SEQUENCE</scope>
    <source>
        <strain evidence="1">MAGclacostrist064TRANS</strain>
    </source>
</reference>
<accession>A0A9E4KAH9</accession>
<dbReference type="PANTHER" id="PTHR34290:SF2">
    <property type="entry name" value="OS04G0668800 PROTEIN"/>
    <property type="match status" value="1"/>
</dbReference>
<dbReference type="InterPro" id="IPR007263">
    <property type="entry name" value="DCC1-like"/>
</dbReference>
<dbReference type="Pfam" id="PF04134">
    <property type="entry name" value="DCC1-like"/>
    <property type="match status" value="1"/>
</dbReference>
<name>A0A9E4KAH9_9GAMM</name>
<evidence type="ECO:0000313" key="1">
    <source>
        <dbReference type="EMBL" id="MCG7945386.1"/>
    </source>
</evidence>
<proteinExistence type="predicted"/>
<dbReference type="GO" id="GO:0015035">
    <property type="term" value="F:protein-disulfide reductase activity"/>
    <property type="evidence" value="ECO:0007669"/>
    <property type="project" value="InterPro"/>
</dbReference>
<comment type="caution">
    <text evidence="1">The sequence shown here is derived from an EMBL/GenBank/DDBJ whole genome shotgun (WGS) entry which is preliminary data.</text>
</comment>
<dbReference type="AlphaFoldDB" id="A0A9E4KAH9"/>
<dbReference type="Proteomes" id="UP000886667">
    <property type="component" value="Unassembled WGS sequence"/>
</dbReference>
<dbReference type="PANTHER" id="PTHR34290">
    <property type="entry name" value="SI:CH73-390P7.2"/>
    <property type="match status" value="1"/>
</dbReference>
<protein>
    <submittedName>
        <fullName evidence="1">DUF393 domain-containing protein</fullName>
    </submittedName>
</protein>
<sequence length="133" mass="15675">MREKQSLPVREAGRSQRLRVWYDSECPLCRREIDLLKRLDSNQSIHFIKIEGYSTLPMEKEQLLERLHAQQHDGGILSGAEAFAAIWRKLPALKMLGYVAHWKPAATFLEWLYGKFLKHRPAMQQWLSRRGME</sequence>